<dbReference type="GO" id="GO:0005248">
    <property type="term" value="F:voltage-gated sodium channel activity"/>
    <property type="evidence" value="ECO:0007669"/>
    <property type="project" value="InterPro"/>
</dbReference>
<keyword evidence="11 20" id="KW-0472">Membrane</keyword>
<feature type="domain" description="Sodium ion transport-associated" evidence="23">
    <location>
        <begin position="729"/>
        <end position="923"/>
    </location>
</feature>
<organism evidence="25 26">
    <name type="scientific">Oncorhynchus mykiss</name>
    <name type="common">Rainbow trout</name>
    <name type="synonym">Salmo gairdneri</name>
    <dbReference type="NCBI Taxonomy" id="8022"/>
    <lineage>
        <taxon>Eukaryota</taxon>
        <taxon>Metazoa</taxon>
        <taxon>Chordata</taxon>
        <taxon>Craniata</taxon>
        <taxon>Vertebrata</taxon>
        <taxon>Euteleostomi</taxon>
        <taxon>Actinopterygii</taxon>
        <taxon>Neopterygii</taxon>
        <taxon>Teleostei</taxon>
        <taxon>Protacanthopterygii</taxon>
        <taxon>Salmoniformes</taxon>
        <taxon>Salmonidae</taxon>
        <taxon>Salmoninae</taxon>
        <taxon>Oncorhynchus</taxon>
    </lineage>
</organism>
<feature type="transmembrane region" description="Helical" evidence="20">
    <location>
        <begin position="661"/>
        <end position="681"/>
    </location>
</feature>
<dbReference type="Pfam" id="PF06512">
    <property type="entry name" value="Na_trans_assoc"/>
    <property type="match status" value="1"/>
</dbReference>
<keyword evidence="3 20" id="KW-0894">Sodium channel</keyword>
<dbReference type="InterPro" id="IPR044564">
    <property type="entry name" value="Na_chnl_inactivation_gate"/>
</dbReference>
<evidence type="ECO:0000256" key="9">
    <source>
        <dbReference type="ARBA" id="ARBA00023053"/>
    </source>
</evidence>
<protein>
    <recommendedName>
        <fullName evidence="20">Sodium channel protein</fullName>
    </recommendedName>
</protein>
<feature type="transmembrane region" description="Helical" evidence="20">
    <location>
        <begin position="929"/>
        <end position="947"/>
    </location>
</feature>
<feature type="transmembrane region" description="Helical" evidence="20">
    <location>
        <begin position="968"/>
        <end position="984"/>
    </location>
</feature>
<keyword evidence="4" id="KW-1003">Cell membrane</keyword>
<feature type="transmembrane region" description="Helical" evidence="20">
    <location>
        <begin position="181"/>
        <end position="200"/>
    </location>
</feature>
<feature type="transmembrane region" description="Helical" evidence="20">
    <location>
        <begin position="1045"/>
        <end position="1071"/>
    </location>
</feature>
<dbReference type="FunFam" id="1.10.287.70:FF:000006">
    <property type="entry name" value="Sodium channel protein"/>
    <property type="match status" value="1"/>
</dbReference>
<feature type="transmembrane region" description="Helical" evidence="20">
    <location>
        <begin position="1274"/>
        <end position="1292"/>
    </location>
</feature>
<dbReference type="InterPro" id="IPR027359">
    <property type="entry name" value="Volt_channel_dom_sf"/>
</dbReference>
<evidence type="ECO:0000256" key="12">
    <source>
        <dbReference type="ARBA" id="ARBA00023157"/>
    </source>
</evidence>
<reference evidence="25" key="1">
    <citation type="submission" date="2020-07" db="EMBL/GenBank/DDBJ databases">
        <title>A long reads based de novo assembly of the rainbow trout Arlee double haploid line genome.</title>
        <authorList>
            <person name="Gao G."/>
            <person name="Palti Y."/>
        </authorList>
    </citation>
    <scope>NUCLEOTIDE SEQUENCE [LARGE SCALE GENOMIC DNA]</scope>
</reference>
<sequence>MAPLLPPTGADAFRRFTPESLAEIERLMEDKRIAAEVEGYVGDGPSEPSKDLEAGKSLPMIFGDAPTEMLNTPLEDIDPFYKAQKTFIVITKGNTIFRFNAESACYILSPFNHLRRGLFSMFIMITILSNCFFMTMSDPPSWSKTVEYVFTGIYTFEASCKVLSRGFVVGPFTFLRDPWNWLDFMVISMAYVTEFVDLGNVSALRTFRVLRALKTITVIPGLKTIVGALVQSVKKMVDVMILTVFALAVFALIGLQLFMGNLRNKCVRWPILNSTVFDDYNSTLSLDATMGFGETANSTVPVDFKEYISNIENHYYLEGSLDALLCGNSSDAGKCPEGFTCIKAGRNPNYGYTSYDSFGWAFLSLFRLMTQDYWENLFQLTLRAAGKTYMIFFVLVIFLGSFYLINLILAVVAMAYDEQNEATLKELLHILMTKQAKSHYYLRAMADFVKLEDAQKPCPPGWYKFADIFLKWDCCVPWVWLKKWLLFIVMDPFVDLGITICIVLNTLFMAMEHYPMSPQFDHMLSVGNLVFTGIFTAEMVFKLCAMDPYYYFQVGWNIFDSIIVTFSLVELGLANVQGLSVLRSFRLLRVFKLAKSWPTLNMLIKIIGNSVGALGNLTLVLAIIVFIFAVVGMQLFGKSYKECVCKIATDCELPRWHMHDFFHSFLIVFRILCGEWIETMWDCMEVAGAGMCLVVFMMVMVIGNLVVLNLFLALLLSSFSGDNLSSDDDGEMNNLQIAIGRINWGIDWVKASVRHMVLQLLGKKATGDKEGGEGIEGNPEKETFALNHLDTCQDSKMADGMTNCVDGLQADGEMSLNVPIAQGETDFENDDDYSGSFTSDEENGQGDHLKVQYDVGDESSVCSTVDYVPEPEPVEEEEEEEPEPEEPEACFTDGCIARWPCLTFDVSQGRGKKWWNLRRTCFTIVEHDYFETFIVFMILLSSGALAFEDIYIERRRTIKIILEYADKVFTYVFIIEMLLKWVAYGFKTYFTNAWCWLDFLIVDVSLVTLGANWMGYSELGPIKSLRTLRALRPLRALSRFEGMRVVVNALVGAIPSIFNVLLVCLIFWLIFSIMGVNLFAGKFYRCINTTTEELFPITEVNNRSDCLALQHATQEARWVNVKVNYDNVGLGYLSLLQVATFKGWMDIMYAAVDSREVEEQPSYEINLYMYIYFVIFIIFGSFFTLNLFIGVIIDNFNQQKKKIKEQKKYHEAMKKLGSKKPVKPIPRPTNMIQGAVFDFITQQFFDIFIMVLICLNMVTMMVETDDQSAEKENVLYKINLAFIVVFTGECLLKMFALRHYFFTIGWNIFDFVVVILSVAGIMLSDIIEKYFVSPTLFRVIRLARIGRVLRLIKGAKGIRTLLFALMMSLPALFNIGLLLFLIMFIFSIFGMSNFAYVKKQAGIDDIFNFQTFGSSIICLFEITTSAGWDGLLLPILNSGPPDCDPDIENPGSDVRGNCGNPGMGIMFFCSYIIMSFLVVVNMYIAIILENFNTAQEESGDLLCEDDFVMFDETWEKFDLEGTQFIEYAKLSEFCDTLQEPLRIAKPNRIKLISMDLPLVTGDKIHCLDILLAVTQEVLGEGVEMTAMKVSIEAKFNMNNPTTDSYEPITTTLRRKEEEAAAVIIQRAYRKHLLKRSILHASFMRRSKRQIRREENEEPPETEGLLVRKMNVLYGSDLDLAAEMELAGLRAQPISAPLLKCLQSISNLLIMASLNTFRSKNLSKVIKYVAWTVCNNSLTGFFGMTTPSLYPTHTIICKVPQSSSEFQTQIQPRRPGSFSNTLQKRAPIGRWVMK</sequence>
<keyword evidence="6" id="KW-0677">Repeat</keyword>
<keyword evidence="12" id="KW-1015">Disulfide bond</keyword>
<evidence type="ECO:0000259" key="23">
    <source>
        <dbReference type="Pfam" id="PF06512"/>
    </source>
</evidence>
<evidence type="ECO:0000256" key="5">
    <source>
        <dbReference type="ARBA" id="ARBA00022692"/>
    </source>
</evidence>
<feature type="transmembrane region" description="Helical" evidence="20">
    <location>
        <begin position="212"/>
        <end position="233"/>
    </location>
</feature>
<proteinExistence type="inferred from homology"/>
<comment type="function">
    <text evidence="20">Mediates the voltage-dependent sodium ion permeability of excitable membranes. Assuming opened or closed conformations in response to the voltage difference across the membrane, the protein forms a sodium-selective channel through which Na(+) ions may pass in accordance with their electrochemical gradient.</text>
</comment>
<dbReference type="FunFam" id="1.20.120.350:FF:000002">
    <property type="entry name" value="Sodium channel protein"/>
    <property type="match status" value="1"/>
</dbReference>
<dbReference type="GO" id="GO:0001518">
    <property type="term" value="C:voltage-gated sodium channel complex"/>
    <property type="evidence" value="ECO:0007669"/>
    <property type="project" value="UniProtKB-UniRule"/>
</dbReference>
<dbReference type="SUPFAM" id="SSF81324">
    <property type="entry name" value="Voltage-gated potassium channels"/>
    <property type="match status" value="4"/>
</dbReference>
<feature type="transmembrane region" description="Helical" evidence="20">
    <location>
        <begin position="1361"/>
        <end position="1389"/>
    </location>
</feature>
<comment type="function">
    <text evidence="18">Pore-forming subunit of a voltage-gated sodium (Nav) channel that directly mediates the depolarizing phase of action potentials in excitable membranes. Navs, also called VGSCs (voltage-gated sodium channels) or VDSCs (voltage-dependent sodium channels), operate by switching between closed and open conformations depending on the voltage difference across the membrane. In the open conformation they allow Na(+) ions to selectively pass through the pore, along their electrochemical gradient. The influx of Na+ ions provokes membrane depolarization, initiating the propagation of electrical signals throughout cells and tissues.</text>
</comment>
<dbReference type="GO" id="GO:0086010">
    <property type="term" value="P:membrane depolarization during action potential"/>
    <property type="evidence" value="ECO:0007669"/>
    <property type="project" value="TreeGrafter"/>
</dbReference>
<comment type="catalytic activity">
    <reaction evidence="16">
        <text>Na(+)(in) = Na(+)(out)</text>
        <dbReference type="Rhea" id="RHEA:34963"/>
        <dbReference type="ChEBI" id="CHEBI:29101"/>
    </reaction>
</comment>
<reference evidence="25" key="2">
    <citation type="submission" date="2025-08" db="UniProtKB">
        <authorList>
            <consortium name="Ensembl"/>
        </authorList>
    </citation>
    <scope>IDENTIFICATION</scope>
</reference>
<dbReference type="FunFam" id="1.20.120.350:FF:000003">
    <property type="entry name" value="Voltage-dependent sodium channel"/>
    <property type="match status" value="1"/>
</dbReference>
<dbReference type="PANTHER" id="PTHR10037:SF223">
    <property type="entry name" value="SODIUM CHANNEL PROTEIN TYPE 4 SUBUNIT ALPHA"/>
    <property type="match status" value="1"/>
</dbReference>
<evidence type="ECO:0000256" key="6">
    <source>
        <dbReference type="ARBA" id="ARBA00022737"/>
    </source>
</evidence>
<dbReference type="Pfam" id="PF24609">
    <property type="entry name" value="IQ_SCN5A_C"/>
    <property type="match status" value="1"/>
</dbReference>
<dbReference type="CDD" id="cd13433">
    <property type="entry name" value="Na_channel_gate"/>
    <property type="match status" value="1"/>
</dbReference>
<evidence type="ECO:0000256" key="21">
    <source>
        <dbReference type="SAM" id="MobiDB-lite"/>
    </source>
</evidence>
<evidence type="ECO:0000256" key="19">
    <source>
        <dbReference type="ARBA" id="ARBA00064899"/>
    </source>
</evidence>
<feature type="region of interest" description="Disordered" evidence="21">
    <location>
        <begin position="869"/>
        <end position="888"/>
    </location>
</feature>
<dbReference type="InterPro" id="IPR005821">
    <property type="entry name" value="Ion_trans_dom"/>
</dbReference>
<keyword evidence="8 20" id="KW-1133">Transmembrane helix</keyword>
<evidence type="ECO:0000259" key="22">
    <source>
        <dbReference type="Pfam" id="PF00520"/>
    </source>
</evidence>
<keyword evidence="13" id="KW-0325">Glycoprotein</keyword>
<feature type="transmembrane region" description="Helical" evidence="20">
    <location>
        <begin position="603"/>
        <end position="631"/>
    </location>
</feature>
<comment type="subunit">
    <text evidence="19">Voltage-gated sodium (Nav) channels consist of an ion-conducting alpha subunit which is functional on its own associated with regulatory beta subunits.</text>
</comment>
<dbReference type="Gene3D" id="1.20.120.350">
    <property type="entry name" value="Voltage-gated potassium channels. Chain C"/>
    <property type="match status" value="4"/>
</dbReference>
<dbReference type="GO" id="GO:0019228">
    <property type="term" value="P:neuronal action potential"/>
    <property type="evidence" value="ECO:0007669"/>
    <property type="project" value="TreeGrafter"/>
</dbReference>
<keyword evidence="10 20" id="KW-0406">Ion transport</keyword>
<evidence type="ECO:0000313" key="26">
    <source>
        <dbReference type="Proteomes" id="UP000694395"/>
    </source>
</evidence>
<feature type="transmembrane region" description="Helical" evidence="20">
    <location>
        <begin position="118"/>
        <end position="136"/>
    </location>
</feature>
<dbReference type="Ensembl" id="ENSOMYT00000082833.2">
    <property type="protein sequence ID" value="ENSOMYP00000076105.2"/>
    <property type="gene ID" value="ENSOMYG00000033247.2"/>
</dbReference>
<reference evidence="25" key="3">
    <citation type="submission" date="2025-09" db="UniProtKB">
        <authorList>
            <consortium name="Ensembl"/>
        </authorList>
    </citation>
    <scope>IDENTIFICATION</scope>
</reference>
<evidence type="ECO:0000256" key="7">
    <source>
        <dbReference type="ARBA" id="ARBA00022882"/>
    </source>
</evidence>
<evidence type="ECO:0000256" key="3">
    <source>
        <dbReference type="ARBA" id="ARBA00022461"/>
    </source>
</evidence>
<feature type="transmembrane region" description="Helical" evidence="20">
    <location>
        <begin position="1304"/>
        <end position="1324"/>
    </location>
</feature>
<dbReference type="PANTHER" id="PTHR10037">
    <property type="entry name" value="VOLTAGE-GATED CATION CHANNEL CALCIUM AND SODIUM"/>
    <property type="match status" value="1"/>
</dbReference>
<feature type="transmembrane region" description="Helical" evidence="20">
    <location>
        <begin position="693"/>
        <end position="716"/>
    </location>
</feature>
<dbReference type="PRINTS" id="PR00170">
    <property type="entry name" value="NACHANNEL"/>
</dbReference>
<keyword evidence="15 20" id="KW-0407">Ion channel</keyword>
<dbReference type="FunFam" id="1.10.287.70:FF:000001">
    <property type="entry name" value="Sodium channel protein"/>
    <property type="match status" value="1"/>
</dbReference>
<dbReference type="FunFam" id="1.10.238.10:FF:000002">
    <property type="entry name" value="Sodium channel protein"/>
    <property type="match status" value="1"/>
</dbReference>
<feature type="transmembrane region" description="Helical" evidence="20">
    <location>
        <begin position="561"/>
        <end position="582"/>
    </location>
</feature>
<evidence type="ECO:0000259" key="24">
    <source>
        <dbReference type="Pfam" id="PF24609"/>
    </source>
</evidence>
<feature type="transmembrane region" description="Helical" evidence="20">
    <location>
        <begin position="1465"/>
        <end position="1488"/>
    </location>
</feature>
<feature type="transmembrane region" description="Helical" evidence="20">
    <location>
        <begin position="389"/>
        <end position="416"/>
    </location>
</feature>
<dbReference type="Gene3D" id="1.20.5.1190">
    <property type="entry name" value="iswi atpase"/>
    <property type="match status" value="1"/>
</dbReference>
<dbReference type="InterPro" id="IPR043203">
    <property type="entry name" value="VGCC_Ca_Na"/>
</dbReference>
<feature type="transmembrane region" description="Helical" evidence="20">
    <location>
        <begin position="1170"/>
        <end position="1193"/>
    </location>
</feature>
<feature type="region of interest" description="Disordered" evidence="21">
    <location>
        <begin position="824"/>
        <end position="846"/>
    </location>
</feature>
<keyword evidence="5 20" id="KW-0812">Transmembrane</keyword>
<feature type="domain" description="SCN5A-like C-terminal IQ motif" evidence="24">
    <location>
        <begin position="1610"/>
        <end position="1643"/>
    </location>
</feature>
<feature type="transmembrane region" description="Helical" evidence="20">
    <location>
        <begin position="520"/>
        <end position="541"/>
    </location>
</feature>
<evidence type="ECO:0000256" key="2">
    <source>
        <dbReference type="ARBA" id="ARBA00022448"/>
    </source>
</evidence>
<feature type="transmembrane region" description="Helical" evidence="20">
    <location>
        <begin position="239"/>
        <end position="259"/>
    </location>
</feature>
<accession>A0A8C7T845</accession>
<name>A0A8C7T845_ONCMY</name>
<evidence type="ECO:0000256" key="10">
    <source>
        <dbReference type="ARBA" id="ARBA00023065"/>
    </source>
</evidence>
<feature type="compositionally biased region" description="Acidic residues" evidence="21">
    <location>
        <begin position="825"/>
        <end position="844"/>
    </location>
</feature>
<evidence type="ECO:0000256" key="16">
    <source>
        <dbReference type="ARBA" id="ARBA00036239"/>
    </source>
</evidence>
<dbReference type="PROSITE" id="PS50096">
    <property type="entry name" value="IQ"/>
    <property type="match status" value="1"/>
</dbReference>
<evidence type="ECO:0000256" key="4">
    <source>
        <dbReference type="ARBA" id="ARBA00022475"/>
    </source>
</evidence>
<keyword evidence="26" id="KW-1185">Reference proteome</keyword>
<comment type="subcellular location">
    <subcellularLocation>
        <location evidence="1 20">Cell membrane</location>
        <topology evidence="1 20">Multi-pass membrane protein</topology>
    </subcellularLocation>
</comment>
<keyword evidence="2 20" id="KW-0813">Transport</keyword>
<feature type="domain" description="Ion transport" evidence="22">
    <location>
        <begin position="1243"/>
        <end position="1498"/>
    </location>
</feature>
<evidence type="ECO:0000256" key="14">
    <source>
        <dbReference type="ARBA" id="ARBA00023201"/>
    </source>
</evidence>
<dbReference type="GeneTree" id="ENSGT00940000167352"/>
<evidence type="ECO:0000256" key="17">
    <source>
        <dbReference type="ARBA" id="ARBA00038083"/>
    </source>
</evidence>
<dbReference type="InterPro" id="IPR010526">
    <property type="entry name" value="Na_trans_assoc_dom"/>
</dbReference>
<feature type="domain" description="Ion transport" evidence="22">
    <location>
        <begin position="928"/>
        <end position="1202"/>
    </location>
</feature>
<feature type="transmembrane region" description="Helical" evidence="20">
    <location>
        <begin position="484"/>
        <end position="508"/>
    </location>
</feature>
<dbReference type="InterPro" id="IPR058542">
    <property type="entry name" value="IQ_SCN5A_C"/>
</dbReference>
<dbReference type="FunFam" id="1.20.120.350:FF:000004">
    <property type="entry name" value="Sodium channel protein"/>
    <property type="match status" value="1"/>
</dbReference>
<dbReference type="InterPro" id="IPR001696">
    <property type="entry name" value="Na_channel_asu"/>
</dbReference>
<evidence type="ECO:0000256" key="13">
    <source>
        <dbReference type="ARBA" id="ARBA00023180"/>
    </source>
</evidence>
<evidence type="ECO:0000256" key="18">
    <source>
        <dbReference type="ARBA" id="ARBA00055248"/>
    </source>
</evidence>
<evidence type="ECO:0000313" key="25">
    <source>
        <dbReference type="Ensembl" id="ENSOMYP00000076105.2"/>
    </source>
</evidence>
<evidence type="ECO:0000256" key="11">
    <source>
        <dbReference type="ARBA" id="ARBA00023136"/>
    </source>
</evidence>
<feature type="domain" description="Ion transport" evidence="22">
    <location>
        <begin position="492"/>
        <end position="722"/>
    </location>
</feature>
<evidence type="ECO:0000256" key="1">
    <source>
        <dbReference type="ARBA" id="ARBA00004651"/>
    </source>
</evidence>
<keyword evidence="9 20" id="KW-0915">Sodium</keyword>
<feature type="transmembrane region" description="Helical" evidence="20">
    <location>
        <begin position="1244"/>
        <end position="1262"/>
    </location>
</feature>
<dbReference type="Gene3D" id="1.10.238.10">
    <property type="entry name" value="EF-hand"/>
    <property type="match status" value="1"/>
</dbReference>
<dbReference type="FunFam" id="1.20.120.350:FF:000005">
    <property type="entry name" value="Sodium channel protein"/>
    <property type="match status" value="1"/>
</dbReference>
<comment type="similarity">
    <text evidence="17">Belongs to the sodium channel (TC 1.A.1.10) family. Nav1.4/SCN4A subfamily.</text>
</comment>
<comment type="caution">
    <text evidence="20">Lacks conserved residue(s) required for the propagation of feature annotation.</text>
</comment>
<keyword evidence="14 20" id="KW-0739">Sodium transport</keyword>
<evidence type="ECO:0000256" key="8">
    <source>
        <dbReference type="ARBA" id="ARBA00022989"/>
    </source>
</evidence>
<evidence type="ECO:0000256" key="15">
    <source>
        <dbReference type="ARBA" id="ARBA00023303"/>
    </source>
</evidence>
<dbReference type="Gene3D" id="1.10.287.70">
    <property type="match status" value="4"/>
</dbReference>
<dbReference type="Proteomes" id="UP000694395">
    <property type="component" value="Chromosome 16"/>
</dbReference>
<dbReference type="Pfam" id="PF00520">
    <property type="entry name" value="Ion_trans"/>
    <property type="match status" value="4"/>
</dbReference>
<keyword evidence="7 20" id="KW-0851">Voltage-gated channel</keyword>
<feature type="compositionally biased region" description="Acidic residues" evidence="21">
    <location>
        <begin position="872"/>
        <end position="888"/>
    </location>
</feature>
<feature type="domain" description="Ion transport" evidence="22">
    <location>
        <begin position="118"/>
        <end position="422"/>
    </location>
</feature>
<evidence type="ECO:0000256" key="20">
    <source>
        <dbReference type="RuleBase" id="RU361132"/>
    </source>
</evidence>